<dbReference type="RefSeq" id="WP_069519975.1">
    <property type="nucleotide sequence ID" value="NZ_FOFP01000007.1"/>
</dbReference>
<proteinExistence type="predicted"/>
<name>A0ABY1BD88_9PSED</name>
<evidence type="ECO:0000256" key="4">
    <source>
        <dbReference type="ARBA" id="ARBA00022679"/>
    </source>
</evidence>
<dbReference type="InterPro" id="IPR003594">
    <property type="entry name" value="HATPase_dom"/>
</dbReference>
<comment type="catalytic activity">
    <reaction evidence="1">
        <text>ATP + protein L-histidine = ADP + protein N-phospho-L-histidine.</text>
        <dbReference type="EC" id="2.7.13.3"/>
    </reaction>
</comment>
<dbReference type="InterPro" id="IPR050482">
    <property type="entry name" value="Sensor_HK_TwoCompSys"/>
</dbReference>
<keyword evidence="7" id="KW-0067">ATP-binding</keyword>
<dbReference type="PANTHER" id="PTHR24421:SF10">
    <property type="entry name" value="NITRATE_NITRITE SENSOR PROTEIN NARQ"/>
    <property type="match status" value="1"/>
</dbReference>
<protein>
    <recommendedName>
        <fullName evidence="2">histidine kinase</fullName>
        <ecNumber evidence="2">2.7.13.3</ecNumber>
    </recommendedName>
</protein>
<accession>A0ABY1BD88</accession>
<evidence type="ECO:0000256" key="1">
    <source>
        <dbReference type="ARBA" id="ARBA00000085"/>
    </source>
</evidence>
<dbReference type="CDD" id="cd16917">
    <property type="entry name" value="HATPase_UhpB-NarQ-NarX-like"/>
    <property type="match status" value="1"/>
</dbReference>
<dbReference type="InterPro" id="IPR005467">
    <property type="entry name" value="His_kinase_dom"/>
</dbReference>
<evidence type="ECO:0000256" key="8">
    <source>
        <dbReference type="ARBA" id="ARBA00023012"/>
    </source>
</evidence>
<dbReference type="EC" id="2.7.13.3" evidence="2"/>
<gene>
    <name evidence="10" type="ORF">SAMN05216600_107142</name>
</gene>
<dbReference type="SUPFAM" id="SSF55874">
    <property type="entry name" value="ATPase domain of HSP90 chaperone/DNA topoisomerase II/histidine kinase"/>
    <property type="match status" value="1"/>
</dbReference>
<evidence type="ECO:0000256" key="2">
    <source>
        <dbReference type="ARBA" id="ARBA00012438"/>
    </source>
</evidence>
<dbReference type="InterPro" id="IPR036890">
    <property type="entry name" value="HATPase_C_sf"/>
</dbReference>
<keyword evidence="8" id="KW-0902">Two-component regulatory system</keyword>
<dbReference type="EMBL" id="FOFP01000007">
    <property type="protein sequence ID" value="SEQ58509.1"/>
    <property type="molecule type" value="Genomic_DNA"/>
</dbReference>
<dbReference type="Gene3D" id="1.20.5.1930">
    <property type="match status" value="1"/>
</dbReference>
<keyword evidence="4" id="KW-0808">Transferase</keyword>
<feature type="domain" description="Histidine kinase" evidence="9">
    <location>
        <begin position="173"/>
        <end position="367"/>
    </location>
</feature>
<keyword evidence="5" id="KW-0547">Nucleotide-binding</keyword>
<sequence length="367" mass="40355">MFQSLLRTLLHEQPRRVDATPGYQQGLDELPLRLLQQAGSDAPLLDLLPHLRDALNANALYLLLPVAGAPGWRQLGAPSAEGCPCGLAACEPTVPGTVRLCRGCLDQGRYRALGGLPPEDARPAWLLVDFSQRPGPWQRERMQDITRRLSEVLQAFGESRRLRRSELAAERAVLARELHDSVAQQLGYLQIRSSRLQALLVEHPHPAAGAMLDDLRESVRVMHRQVRELISNSRLGMDGRSLRQALEASVDEFARCSSCVFTLDNRLPANWLPAEGELQLLQIVREALANAVRHSHARQVWVRLWPVAGGATVEVRDDGVGLPEPLPEGGHFGLGIMRERAAAMGAQLTLQAAPGGGTCVRVHWGRP</sequence>
<keyword evidence="11" id="KW-1185">Reference proteome</keyword>
<dbReference type="PANTHER" id="PTHR24421">
    <property type="entry name" value="NITRATE/NITRITE SENSOR PROTEIN NARX-RELATED"/>
    <property type="match status" value="1"/>
</dbReference>
<keyword evidence="6 10" id="KW-0418">Kinase</keyword>
<dbReference type="Pfam" id="PF07730">
    <property type="entry name" value="HisKA_3"/>
    <property type="match status" value="1"/>
</dbReference>
<evidence type="ECO:0000313" key="11">
    <source>
        <dbReference type="Proteomes" id="UP000198512"/>
    </source>
</evidence>
<comment type="caution">
    <text evidence="10">The sequence shown here is derived from an EMBL/GenBank/DDBJ whole genome shotgun (WGS) entry which is preliminary data.</text>
</comment>
<evidence type="ECO:0000313" key="10">
    <source>
        <dbReference type="EMBL" id="SEQ58509.1"/>
    </source>
</evidence>
<dbReference type="PROSITE" id="PS50109">
    <property type="entry name" value="HIS_KIN"/>
    <property type="match status" value="1"/>
</dbReference>
<evidence type="ECO:0000259" key="9">
    <source>
        <dbReference type="PROSITE" id="PS50109"/>
    </source>
</evidence>
<dbReference type="InterPro" id="IPR011712">
    <property type="entry name" value="Sig_transdc_His_kin_sub3_dim/P"/>
</dbReference>
<organism evidence="10 11">
    <name type="scientific">Pseudomonas cuatrocienegasensis</name>
    <dbReference type="NCBI Taxonomy" id="543360"/>
    <lineage>
        <taxon>Bacteria</taxon>
        <taxon>Pseudomonadati</taxon>
        <taxon>Pseudomonadota</taxon>
        <taxon>Gammaproteobacteria</taxon>
        <taxon>Pseudomonadales</taxon>
        <taxon>Pseudomonadaceae</taxon>
        <taxon>Pseudomonas</taxon>
    </lineage>
</organism>
<dbReference type="GO" id="GO:0016301">
    <property type="term" value="F:kinase activity"/>
    <property type="evidence" value="ECO:0007669"/>
    <property type="project" value="UniProtKB-KW"/>
</dbReference>
<evidence type="ECO:0000256" key="7">
    <source>
        <dbReference type="ARBA" id="ARBA00022840"/>
    </source>
</evidence>
<dbReference type="SMART" id="SM00387">
    <property type="entry name" value="HATPase_c"/>
    <property type="match status" value="1"/>
</dbReference>
<evidence type="ECO:0000256" key="6">
    <source>
        <dbReference type="ARBA" id="ARBA00022777"/>
    </source>
</evidence>
<dbReference type="Gene3D" id="3.30.565.10">
    <property type="entry name" value="Histidine kinase-like ATPase, C-terminal domain"/>
    <property type="match status" value="1"/>
</dbReference>
<evidence type="ECO:0000256" key="5">
    <source>
        <dbReference type="ARBA" id="ARBA00022741"/>
    </source>
</evidence>
<evidence type="ECO:0000256" key="3">
    <source>
        <dbReference type="ARBA" id="ARBA00022553"/>
    </source>
</evidence>
<keyword evidence="3" id="KW-0597">Phosphoprotein</keyword>
<dbReference type="Pfam" id="PF02518">
    <property type="entry name" value="HATPase_c"/>
    <property type="match status" value="1"/>
</dbReference>
<dbReference type="Proteomes" id="UP000198512">
    <property type="component" value="Unassembled WGS sequence"/>
</dbReference>
<reference evidence="10 11" key="1">
    <citation type="submission" date="2016-10" db="EMBL/GenBank/DDBJ databases">
        <authorList>
            <person name="Varghese N."/>
            <person name="Submissions S."/>
        </authorList>
    </citation>
    <scope>NUCLEOTIDE SEQUENCE [LARGE SCALE GENOMIC DNA]</scope>
    <source>
        <strain evidence="10 11">CIP 109853</strain>
    </source>
</reference>